<proteinExistence type="predicted"/>
<sequence>MQAKVTIMGPELEIVAIYVNPDIIEISRGKPPDFEVESALKRSDEKLAAAVAAPAAPAKEADAAVTEIPEAAATAVAPGIAEGTEEKTATITSLKGKLPEEQLIGESVPEADTARATEIGPELKEGISAADSGAAEAAAAATAAAAAAAERAGTEAAKPPAAAEAADAAAAQAAAPAAAATEAPEAPVPAAEETAEPAAALAAAAAPEAAAVDAGAAAAAAEEPVAEPEASGGGGGSGGGSGLMDRAAFVELLSNGIPVMKHKKGNKTVNRVMYYDADSATIFFNEARPSTHRRLASLLGLTHDKQPLSGLESAALASELPAAALPYAPVHAAQSVALAFPGRTLHLTLETEELARAVAGGFTQLKA</sequence>
<name>A0A835Z7U0_9STRA</name>
<dbReference type="EMBL" id="JAFCMP010000073">
    <property type="protein sequence ID" value="KAG5188266.1"/>
    <property type="molecule type" value="Genomic_DNA"/>
</dbReference>
<gene>
    <name evidence="2" type="ORF">JKP88DRAFT_305095</name>
</gene>
<evidence type="ECO:0000313" key="2">
    <source>
        <dbReference type="EMBL" id="KAG5188266.1"/>
    </source>
</evidence>
<dbReference type="AlphaFoldDB" id="A0A835Z7U0"/>
<feature type="region of interest" description="Disordered" evidence="1">
    <location>
        <begin position="176"/>
        <end position="202"/>
    </location>
</feature>
<evidence type="ECO:0000313" key="3">
    <source>
        <dbReference type="Proteomes" id="UP000664859"/>
    </source>
</evidence>
<feature type="region of interest" description="Disordered" evidence="1">
    <location>
        <begin position="220"/>
        <end position="239"/>
    </location>
</feature>
<protein>
    <submittedName>
        <fullName evidence="2">Uncharacterized protein</fullName>
    </submittedName>
</protein>
<organism evidence="2 3">
    <name type="scientific">Tribonema minus</name>
    <dbReference type="NCBI Taxonomy" id="303371"/>
    <lineage>
        <taxon>Eukaryota</taxon>
        <taxon>Sar</taxon>
        <taxon>Stramenopiles</taxon>
        <taxon>Ochrophyta</taxon>
        <taxon>PX clade</taxon>
        <taxon>Xanthophyceae</taxon>
        <taxon>Tribonematales</taxon>
        <taxon>Tribonemataceae</taxon>
        <taxon>Tribonema</taxon>
    </lineage>
</organism>
<keyword evidence="3" id="KW-1185">Reference proteome</keyword>
<feature type="compositionally biased region" description="Low complexity" evidence="1">
    <location>
        <begin position="220"/>
        <end position="230"/>
    </location>
</feature>
<evidence type="ECO:0000256" key="1">
    <source>
        <dbReference type="SAM" id="MobiDB-lite"/>
    </source>
</evidence>
<reference evidence="2" key="1">
    <citation type="submission" date="2021-02" db="EMBL/GenBank/DDBJ databases">
        <title>First Annotated Genome of the Yellow-green Alga Tribonema minus.</title>
        <authorList>
            <person name="Mahan K.M."/>
        </authorList>
    </citation>
    <scope>NUCLEOTIDE SEQUENCE</scope>
    <source>
        <strain evidence="2">UTEX B ZZ1240</strain>
    </source>
</reference>
<accession>A0A835Z7U0</accession>
<comment type="caution">
    <text evidence="2">The sequence shown here is derived from an EMBL/GenBank/DDBJ whole genome shotgun (WGS) entry which is preliminary data.</text>
</comment>
<dbReference type="Proteomes" id="UP000664859">
    <property type="component" value="Unassembled WGS sequence"/>
</dbReference>